<proteinExistence type="predicted"/>
<evidence type="ECO:0000256" key="5">
    <source>
        <dbReference type="ARBA" id="ARBA00023242"/>
    </source>
</evidence>
<dbReference type="EMBL" id="WJXA01000011">
    <property type="protein sequence ID" value="KAF7127125.1"/>
    <property type="molecule type" value="Genomic_DNA"/>
</dbReference>
<dbReference type="GO" id="GO:0046983">
    <property type="term" value="F:protein dimerization activity"/>
    <property type="evidence" value="ECO:0007669"/>
    <property type="project" value="InterPro"/>
</dbReference>
<feature type="compositionally biased region" description="Polar residues" evidence="6">
    <location>
        <begin position="93"/>
        <end position="112"/>
    </location>
</feature>
<evidence type="ECO:0000256" key="2">
    <source>
        <dbReference type="ARBA" id="ARBA00023015"/>
    </source>
</evidence>
<keyword evidence="5" id="KW-0539">Nucleus</keyword>
<name>A0A834GC23_RHOSS</name>
<keyword evidence="4" id="KW-0804">Transcription</keyword>
<comment type="subcellular location">
    <subcellularLocation>
        <location evidence="1">Nucleus</location>
    </subcellularLocation>
</comment>
<protein>
    <recommendedName>
        <fullName evidence="7">F-box associated beta-propeller type 1 domain-containing protein</fullName>
    </recommendedName>
</protein>
<dbReference type="AlphaFoldDB" id="A0A834GC23"/>
<dbReference type="GO" id="GO:0000981">
    <property type="term" value="F:DNA-binding transcription factor activity, RNA polymerase II-specific"/>
    <property type="evidence" value="ECO:0007669"/>
    <property type="project" value="TreeGrafter"/>
</dbReference>
<dbReference type="PANTHER" id="PTHR16223:SF335">
    <property type="entry name" value="TRANSCRIPTION FACTOR BHLH113"/>
    <property type="match status" value="1"/>
</dbReference>
<dbReference type="SUPFAM" id="SSF47459">
    <property type="entry name" value="HLH, helix-loop-helix DNA-binding domain"/>
    <property type="match status" value="1"/>
</dbReference>
<evidence type="ECO:0000256" key="1">
    <source>
        <dbReference type="ARBA" id="ARBA00004123"/>
    </source>
</evidence>
<dbReference type="GO" id="GO:0000978">
    <property type="term" value="F:RNA polymerase II cis-regulatory region sequence-specific DNA binding"/>
    <property type="evidence" value="ECO:0007669"/>
    <property type="project" value="TreeGrafter"/>
</dbReference>
<evidence type="ECO:0000259" key="7">
    <source>
        <dbReference type="Pfam" id="PF07734"/>
    </source>
</evidence>
<dbReference type="InterPro" id="IPR036638">
    <property type="entry name" value="HLH_DNA-bd_sf"/>
</dbReference>
<comment type="caution">
    <text evidence="8">The sequence shown here is derived from an EMBL/GenBank/DDBJ whole genome shotgun (WGS) entry which is preliminary data.</text>
</comment>
<keyword evidence="3" id="KW-0238">DNA-binding</keyword>
<dbReference type="InterPro" id="IPR017451">
    <property type="entry name" value="F-box-assoc_interact_dom"/>
</dbReference>
<dbReference type="CDD" id="cd11393">
    <property type="entry name" value="bHLH_AtbHLH_like"/>
    <property type="match status" value="1"/>
</dbReference>
<sequence>MAENEDGQIAGESFSQLLFAADDLGLDSDSYYNYTSTFSPQIPPKMLCFGDNRNKCEIATPPQKSGATCRNSSPASSTTNAPSKVNKKRNGSGKESVQSFVAGTGAPASSQRNCRKRKSENPAVGGGHGKTDTASVLHEAMGYIRFLQEQVQVLCSPYLKTHPSSLSHFHHQEEGQNGGEEQPGKNDLRSRGLCLVPAESIAHVSSNNGADYWRRCSLSEEVVVRFLKSAPHLFVRNPDQSSDVVVGGAIHWLCEDENSTWFDPKSRIILSFDMFEEKFHQKATPDCEISEFCKISVLGGCLAITGDFGVYQGRHEVQIWLLKEYGVKESWTKEFVIGERFGRLYPLFLSNSGNIVMSDKSKAVCCYDPKKDSCEGYGKLDQSIVAICHVPSPVSPFL</sequence>
<evidence type="ECO:0000256" key="4">
    <source>
        <dbReference type="ARBA" id="ARBA00023163"/>
    </source>
</evidence>
<evidence type="ECO:0000256" key="3">
    <source>
        <dbReference type="ARBA" id="ARBA00023125"/>
    </source>
</evidence>
<dbReference type="OrthoDB" id="1075457at2759"/>
<evidence type="ECO:0000256" key="6">
    <source>
        <dbReference type="SAM" id="MobiDB-lite"/>
    </source>
</evidence>
<feature type="region of interest" description="Disordered" evidence="6">
    <location>
        <begin position="59"/>
        <end position="131"/>
    </location>
</feature>
<feature type="region of interest" description="Disordered" evidence="6">
    <location>
        <begin position="167"/>
        <end position="188"/>
    </location>
</feature>
<dbReference type="GO" id="GO:0005634">
    <property type="term" value="C:nucleus"/>
    <property type="evidence" value="ECO:0007669"/>
    <property type="project" value="UniProtKB-SubCell"/>
</dbReference>
<feature type="domain" description="F-box associated beta-propeller type 1" evidence="7">
    <location>
        <begin position="225"/>
        <end position="372"/>
    </location>
</feature>
<dbReference type="PANTHER" id="PTHR16223">
    <property type="entry name" value="TRANSCRIPTION FACTOR BHLH83-RELATED"/>
    <property type="match status" value="1"/>
</dbReference>
<keyword evidence="9" id="KW-1185">Reference proteome</keyword>
<keyword evidence="2" id="KW-0805">Transcription regulation</keyword>
<evidence type="ECO:0000313" key="8">
    <source>
        <dbReference type="EMBL" id="KAF7127125.1"/>
    </source>
</evidence>
<dbReference type="Proteomes" id="UP000626092">
    <property type="component" value="Unassembled WGS sequence"/>
</dbReference>
<accession>A0A834GC23</accession>
<dbReference type="InterPro" id="IPR045843">
    <property type="entry name" value="IND-like"/>
</dbReference>
<feature type="compositionally biased region" description="Low complexity" evidence="6">
    <location>
        <begin position="71"/>
        <end position="83"/>
    </location>
</feature>
<gene>
    <name evidence="8" type="ORF">RHSIM_Rhsim11G0156900</name>
</gene>
<dbReference type="Pfam" id="PF07734">
    <property type="entry name" value="FBA_1"/>
    <property type="match status" value="1"/>
</dbReference>
<organism evidence="8 9">
    <name type="scientific">Rhododendron simsii</name>
    <name type="common">Sims's rhododendron</name>
    <dbReference type="NCBI Taxonomy" id="118357"/>
    <lineage>
        <taxon>Eukaryota</taxon>
        <taxon>Viridiplantae</taxon>
        <taxon>Streptophyta</taxon>
        <taxon>Embryophyta</taxon>
        <taxon>Tracheophyta</taxon>
        <taxon>Spermatophyta</taxon>
        <taxon>Magnoliopsida</taxon>
        <taxon>eudicotyledons</taxon>
        <taxon>Gunneridae</taxon>
        <taxon>Pentapetalae</taxon>
        <taxon>asterids</taxon>
        <taxon>Ericales</taxon>
        <taxon>Ericaceae</taxon>
        <taxon>Ericoideae</taxon>
        <taxon>Rhodoreae</taxon>
        <taxon>Rhododendron</taxon>
    </lineage>
</organism>
<dbReference type="InterPro" id="IPR045239">
    <property type="entry name" value="bHLH95_bHLH"/>
</dbReference>
<dbReference type="InterPro" id="IPR006527">
    <property type="entry name" value="F-box-assoc_dom_typ1"/>
</dbReference>
<reference evidence="8" key="1">
    <citation type="submission" date="2019-11" db="EMBL/GenBank/DDBJ databases">
        <authorList>
            <person name="Liu Y."/>
            <person name="Hou J."/>
            <person name="Li T.-Q."/>
            <person name="Guan C.-H."/>
            <person name="Wu X."/>
            <person name="Wu H.-Z."/>
            <person name="Ling F."/>
            <person name="Zhang R."/>
            <person name="Shi X.-G."/>
            <person name="Ren J.-P."/>
            <person name="Chen E.-F."/>
            <person name="Sun J.-M."/>
        </authorList>
    </citation>
    <scope>NUCLEOTIDE SEQUENCE</scope>
    <source>
        <strain evidence="8">Adult_tree_wgs_1</strain>
        <tissue evidence="8">Leaves</tissue>
    </source>
</reference>
<evidence type="ECO:0000313" key="9">
    <source>
        <dbReference type="Proteomes" id="UP000626092"/>
    </source>
</evidence>
<dbReference type="NCBIfam" id="TIGR01640">
    <property type="entry name" value="F_box_assoc_1"/>
    <property type="match status" value="1"/>
</dbReference>